<gene>
    <name evidence="2" type="ORF">BaRGS_00029119</name>
</gene>
<sequence length="70" mass="7857">LRSSLSQIKIHLVQGLALVQFLYVGKGAGSEVEPKKVNTKPGCHYSYVENVVTTTSYIYQDSQQQGRRKE</sequence>
<name>A0ABD0JYN8_9CAEN</name>
<feature type="non-terminal residue" evidence="2">
    <location>
        <position position="70"/>
    </location>
</feature>
<keyword evidence="3" id="KW-1185">Reference proteome</keyword>
<reference evidence="2 3" key="1">
    <citation type="journal article" date="2023" name="Sci. Data">
        <title>Genome assembly of the Korean intertidal mud-creeper Batillaria attramentaria.</title>
        <authorList>
            <person name="Patra A.K."/>
            <person name="Ho P.T."/>
            <person name="Jun S."/>
            <person name="Lee S.J."/>
            <person name="Kim Y."/>
            <person name="Won Y.J."/>
        </authorList>
    </citation>
    <scope>NUCLEOTIDE SEQUENCE [LARGE SCALE GENOMIC DNA]</scope>
    <source>
        <strain evidence="2">Wonlab-2016</strain>
    </source>
</reference>
<comment type="caution">
    <text evidence="2">The sequence shown here is derived from an EMBL/GenBank/DDBJ whole genome shotgun (WGS) entry which is preliminary data.</text>
</comment>
<dbReference type="EMBL" id="JACVVK020000298">
    <property type="protein sequence ID" value="KAK7479653.1"/>
    <property type="molecule type" value="Genomic_DNA"/>
</dbReference>
<proteinExistence type="predicted"/>
<protein>
    <submittedName>
        <fullName evidence="2">Uncharacterized protein</fullName>
    </submittedName>
</protein>
<organism evidence="2 3">
    <name type="scientific">Batillaria attramentaria</name>
    <dbReference type="NCBI Taxonomy" id="370345"/>
    <lineage>
        <taxon>Eukaryota</taxon>
        <taxon>Metazoa</taxon>
        <taxon>Spiralia</taxon>
        <taxon>Lophotrochozoa</taxon>
        <taxon>Mollusca</taxon>
        <taxon>Gastropoda</taxon>
        <taxon>Caenogastropoda</taxon>
        <taxon>Sorbeoconcha</taxon>
        <taxon>Cerithioidea</taxon>
        <taxon>Batillariidae</taxon>
        <taxon>Batillaria</taxon>
    </lineage>
</organism>
<feature type="non-terminal residue" evidence="2">
    <location>
        <position position="1"/>
    </location>
</feature>
<evidence type="ECO:0000313" key="3">
    <source>
        <dbReference type="Proteomes" id="UP001519460"/>
    </source>
</evidence>
<accession>A0ABD0JYN8</accession>
<dbReference type="Proteomes" id="UP001519460">
    <property type="component" value="Unassembled WGS sequence"/>
</dbReference>
<feature type="chain" id="PRO_5044800225" evidence="1">
    <location>
        <begin position="28"/>
        <end position="70"/>
    </location>
</feature>
<feature type="signal peptide" evidence="1">
    <location>
        <begin position="1"/>
        <end position="27"/>
    </location>
</feature>
<keyword evidence="1" id="KW-0732">Signal</keyword>
<dbReference type="AlphaFoldDB" id="A0ABD0JYN8"/>
<evidence type="ECO:0000313" key="2">
    <source>
        <dbReference type="EMBL" id="KAK7479653.1"/>
    </source>
</evidence>
<evidence type="ECO:0000256" key="1">
    <source>
        <dbReference type="SAM" id="SignalP"/>
    </source>
</evidence>